<evidence type="ECO:0000313" key="1">
    <source>
        <dbReference type="EMBL" id="ORZ26671.1"/>
    </source>
</evidence>
<dbReference type="SUPFAM" id="SSF52047">
    <property type="entry name" value="RNI-like"/>
    <property type="match status" value="1"/>
</dbReference>
<keyword evidence="2" id="KW-1185">Reference proteome</keyword>
<name>A0A1Y2GY26_9FUNG</name>
<dbReference type="Proteomes" id="UP000193648">
    <property type="component" value="Unassembled WGS sequence"/>
</dbReference>
<organism evidence="1 2">
    <name type="scientific">Lobosporangium transversale</name>
    <dbReference type="NCBI Taxonomy" id="64571"/>
    <lineage>
        <taxon>Eukaryota</taxon>
        <taxon>Fungi</taxon>
        <taxon>Fungi incertae sedis</taxon>
        <taxon>Mucoromycota</taxon>
        <taxon>Mortierellomycotina</taxon>
        <taxon>Mortierellomycetes</taxon>
        <taxon>Mortierellales</taxon>
        <taxon>Mortierellaceae</taxon>
        <taxon>Lobosporangium</taxon>
    </lineage>
</organism>
<sequence>MDRSEVRTLVCKALDIDSMIACSQVSRAWSMDFTKRIWRDINLQTHPAFKELDPSIIAKHGHNIRMIKSIEKQSHLDLFRDNSICHLEDLTIQLKPTTRFFSQAFDLIHRNAGTLLVLELNGDIDSDRTAITRIDALVPTDANTTSKLKKLRIKKLSMSREIFSECLSYVPNLQNLRIRECSFTGDGGKDKNFFKHQNVHSLFSSTKQVMDPNILPGDNREERTKVTSLLVHFPKLKTWDTWHPGNRISDSEAKTIKDEIRRYSPLLKEFLINDCSTDNTEGIANLMLSEPEMICVEIRSIAPSIIKSIILHCQSLVEIRTYDPSLPADWNYRLNTVTEVGDQSPNKWMFHVLLSKCPHLTYVILPAHEMELEYAKQFPWACNGLQDLRVRIRGLDTKELIVAVIKKWARRSYARRRARARQEALLSENSRKAVAAAISTVAVVATTRKEEKAELVANKNVTASSTSKELEPSEKDVGADVTESTLLKISVCEQEQEIRNGYAEGEKAEQSARSTNTLENIEGAAAAALLVSDKGSDDDDGDSHENPLVEMVVNHLLKFEHLKKIWLGYKVWTL</sequence>
<dbReference type="Gene3D" id="3.80.10.10">
    <property type="entry name" value="Ribonuclease Inhibitor"/>
    <property type="match status" value="1"/>
</dbReference>
<dbReference type="InterPro" id="IPR032675">
    <property type="entry name" value="LRR_dom_sf"/>
</dbReference>
<evidence type="ECO:0008006" key="3">
    <source>
        <dbReference type="Google" id="ProtNLM"/>
    </source>
</evidence>
<gene>
    <name evidence="1" type="ORF">BCR41DRAFT_347745</name>
</gene>
<dbReference type="EMBL" id="MCFF01000006">
    <property type="protein sequence ID" value="ORZ26671.1"/>
    <property type="molecule type" value="Genomic_DNA"/>
</dbReference>
<dbReference type="InParanoid" id="A0A1Y2GY26"/>
<accession>A0A1Y2GY26</accession>
<evidence type="ECO:0000313" key="2">
    <source>
        <dbReference type="Proteomes" id="UP000193648"/>
    </source>
</evidence>
<protein>
    <recommendedName>
        <fullName evidence="3">F-box domain-containing protein</fullName>
    </recommendedName>
</protein>
<dbReference type="RefSeq" id="XP_021884434.1">
    <property type="nucleotide sequence ID" value="XM_022023151.1"/>
</dbReference>
<comment type="caution">
    <text evidence="1">The sequence shown here is derived from an EMBL/GenBank/DDBJ whole genome shotgun (WGS) entry which is preliminary data.</text>
</comment>
<proteinExistence type="predicted"/>
<reference evidence="1 2" key="1">
    <citation type="submission" date="2016-07" db="EMBL/GenBank/DDBJ databases">
        <title>Pervasive Adenine N6-methylation of Active Genes in Fungi.</title>
        <authorList>
            <consortium name="DOE Joint Genome Institute"/>
            <person name="Mondo S.J."/>
            <person name="Dannebaum R.O."/>
            <person name="Kuo R.C."/>
            <person name="Labutti K."/>
            <person name="Haridas S."/>
            <person name="Kuo A."/>
            <person name="Salamov A."/>
            <person name="Ahrendt S.R."/>
            <person name="Lipzen A."/>
            <person name="Sullivan W."/>
            <person name="Andreopoulos W.B."/>
            <person name="Clum A."/>
            <person name="Lindquist E."/>
            <person name="Daum C."/>
            <person name="Ramamoorthy G.K."/>
            <person name="Gryganskyi A."/>
            <person name="Culley D."/>
            <person name="Magnuson J.K."/>
            <person name="James T.Y."/>
            <person name="O'Malley M.A."/>
            <person name="Stajich J.E."/>
            <person name="Spatafora J.W."/>
            <person name="Visel A."/>
            <person name="Grigoriev I.V."/>
        </authorList>
    </citation>
    <scope>NUCLEOTIDE SEQUENCE [LARGE SCALE GENOMIC DNA]</scope>
    <source>
        <strain evidence="1 2">NRRL 3116</strain>
    </source>
</reference>
<dbReference type="AlphaFoldDB" id="A0A1Y2GY26"/>
<dbReference type="GeneID" id="33564995"/>